<dbReference type="OrthoDB" id="2348401at2759"/>
<dbReference type="Pfam" id="PF04119">
    <property type="entry name" value="HSP9_HSP12"/>
    <property type="match status" value="1"/>
</dbReference>
<organism evidence="2 3">
    <name type="scientific">[Candida] railenensis</name>
    <dbReference type="NCBI Taxonomy" id="45579"/>
    <lineage>
        <taxon>Eukaryota</taxon>
        <taxon>Fungi</taxon>
        <taxon>Dikarya</taxon>
        <taxon>Ascomycota</taxon>
        <taxon>Saccharomycotina</taxon>
        <taxon>Pichiomycetes</taxon>
        <taxon>Debaryomycetaceae</taxon>
        <taxon>Kurtzmaniella</taxon>
    </lineage>
</organism>
<dbReference type="EMBL" id="CAKXYY010000010">
    <property type="protein sequence ID" value="CAH2353391.1"/>
    <property type="molecule type" value="Genomic_DNA"/>
</dbReference>
<keyword evidence="3" id="KW-1185">Reference proteome</keyword>
<dbReference type="Proteomes" id="UP000837801">
    <property type="component" value="Unassembled WGS sequence"/>
</dbReference>
<proteinExistence type="predicted"/>
<dbReference type="Gene3D" id="6.10.280.100">
    <property type="match status" value="1"/>
</dbReference>
<protein>
    <submittedName>
        <fullName evidence="2">White colony protein Whs11p</fullName>
    </submittedName>
</protein>
<dbReference type="InterPro" id="IPR007250">
    <property type="entry name" value="HSP9_HSP12"/>
</dbReference>
<feature type="region of interest" description="Disordered" evidence="1">
    <location>
        <begin position="1"/>
        <end position="66"/>
    </location>
</feature>
<reference evidence="2" key="1">
    <citation type="submission" date="2022-03" db="EMBL/GenBank/DDBJ databases">
        <authorList>
            <person name="Legras J.-L."/>
            <person name="Devillers H."/>
            <person name="Grondin C."/>
        </authorList>
    </citation>
    <scope>NUCLEOTIDE SEQUENCE</scope>
    <source>
        <strain evidence="2">CLIB 1423</strain>
    </source>
</reference>
<comment type="caution">
    <text evidence="2">The sequence shown here is derived from an EMBL/GenBank/DDBJ whole genome shotgun (WGS) entry which is preliminary data.</text>
</comment>
<evidence type="ECO:0000256" key="1">
    <source>
        <dbReference type="SAM" id="MobiDB-lite"/>
    </source>
</evidence>
<gene>
    <name evidence="2" type="ORF">CLIB1423_10S03928</name>
</gene>
<accession>A0A9P0QR50</accession>
<name>A0A9P0QR50_9ASCO</name>
<sequence length="66" mass="7322">MSDAGRQDISDKIHDKIKPNSEKSTPEHFGDKIKGSLDNFVGHATPSHDKSKTQQVSDKIFGDNKK</sequence>
<evidence type="ECO:0000313" key="3">
    <source>
        <dbReference type="Proteomes" id="UP000837801"/>
    </source>
</evidence>
<feature type="compositionally biased region" description="Basic and acidic residues" evidence="1">
    <location>
        <begin position="1"/>
        <end position="35"/>
    </location>
</feature>
<evidence type="ECO:0000313" key="2">
    <source>
        <dbReference type="EMBL" id="CAH2353391.1"/>
    </source>
</evidence>
<dbReference type="AlphaFoldDB" id="A0A9P0QR50"/>
<dbReference type="PIRSF" id="PIRSF002590">
    <property type="entry name" value="HSP9/HSP12_fun"/>
    <property type="match status" value="1"/>
</dbReference>